<organism evidence="2 3">
    <name type="scientific">Fulvimarina uroteuthidis</name>
    <dbReference type="NCBI Taxonomy" id="3098149"/>
    <lineage>
        <taxon>Bacteria</taxon>
        <taxon>Pseudomonadati</taxon>
        <taxon>Pseudomonadota</taxon>
        <taxon>Alphaproteobacteria</taxon>
        <taxon>Hyphomicrobiales</taxon>
        <taxon>Aurantimonadaceae</taxon>
        <taxon>Fulvimarina</taxon>
    </lineage>
</organism>
<gene>
    <name evidence="2" type="ORF">U0C82_07330</name>
</gene>
<evidence type="ECO:0000256" key="1">
    <source>
        <dbReference type="SAM" id="MobiDB-lite"/>
    </source>
</evidence>
<reference evidence="2 3" key="1">
    <citation type="submission" date="2023-12" db="EMBL/GenBank/DDBJ databases">
        <title>Description of Novel Strain Fulvimarina sp. 2208YS6-2-32 isolated from Uroteuthis (Photololigo) edulis.</title>
        <authorList>
            <person name="Park J.-S."/>
        </authorList>
    </citation>
    <scope>NUCLEOTIDE SEQUENCE [LARGE SCALE GENOMIC DNA]</scope>
    <source>
        <strain evidence="2 3">2208YS6-2-32</strain>
    </source>
</reference>
<protein>
    <recommendedName>
        <fullName evidence="4">AP2 domain-containing protein</fullName>
    </recommendedName>
</protein>
<accession>A0ABU5I163</accession>
<feature type="compositionally biased region" description="Basic residues" evidence="1">
    <location>
        <begin position="1"/>
        <end position="13"/>
    </location>
</feature>
<proteinExistence type="predicted"/>
<sequence>MINKLHSRRKRLGGRANSSGFRQTGREGEPGAQWTMFFRDRAGHPIKLIGFANEKAVCAAW</sequence>
<evidence type="ECO:0000313" key="3">
    <source>
        <dbReference type="Proteomes" id="UP001294412"/>
    </source>
</evidence>
<dbReference type="EMBL" id="JAXLPB010000002">
    <property type="protein sequence ID" value="MDY8108956.1"/>
    <property type="molecule type" value="Genomic_DNA"/>
</dbReference>
<name>A0ABU5I163_9HYPH</name>
<feature type="region of interest" description="Disordered" evidence="1">
    <location>
        <begin position="1"/>
        <end position="32"/>
    </location>
</feature>
<dbReference type="Proteomes" id="UP001294412">
    <property type="component" value="Unassembled WGS sequence"/>
</dbReference>
<evidence type="ECO:0008006" key="4">
    <source>
        <dbReference type="Google" id="ProtNLM"/>
    </source>
</evidence>
<evidence type="ECO:0000313" key="2">
    <source>
        <dbReference type="EMBL" id="MDY8108956.1"/>
    </source>
</evidence>
<keyword evidence="3" id="KW-1185">Reference proteome</keyword>
<comment type="caution">
    <text evidence="2">The sequence shown here is derived from an EMBL/GenBank/DDBJ whole genome shotgun (WGS) entry which is preliminary data.</text>
</comment>